<proteinExistence type="inferred from homology"/>
<protein>
    <submittedName>
        <fullName evidence="12">Cytochrome P450</fullName>
    </submittedName>
</protein>
<comment type="similarity">
    <text evidence="3 10">Belongs to the cytochrome P450 family.</text>
</comment>
<evidence type="ECO:0000256" key="7">
    <source>
        <dbReference type="ARBA" id="ARBA00023004"/>
    </source>
</evidence>
<name>A0A428X658_AMYBA</name>
<dbReference type="GO" id="GO:0005506">
    <property type="term" value="F:iron ion binding"/>
    <property type="evidence" value="ECO:0007669"/>
    <property type="project" value="InterPro"/>
</dbReference>
<comment type="caution">
    <text evidence="12">The sequence shown here is derived from an EMBL/GenBank/DDBJ whole genome shotgun (WGS) entry which is preliminary data.</text>
</comment>
<gene>
    <name evidence="12" type="ORF">DMA12_01235</name>
</gene>
<dbReference type="AlphaFoldDB" id="A0A428X658"/>
<evidence type="ECO:0000256" key="10">
    <source>
        <dbReference type="RuleBase" id="RU000461"/>
    </source>
</evidence>
<evidence type="ECO:0000256" key="6">
    <source>
        <dbReference type="ARBA" id="ARBA00023002"/>
    </source>
</evidence>
<dbReference type="FunFam" id="1.10.630.10:FF:000018">
    <property type="entry name" value="Cytochrome P450 monooxygenase"/>
    <property type="match status" value="1"/>
</dbReference>
<dbReference type="InterPro" id="IPR002397">
    <property type="entry name" value="Cyt_P450_B"/>
</dbReference>
<evidence type="ECO:0000256" key="11">
    <source>
        <dbReference type="SAM" id="MobiDB-lite"/>
    </source>
</evidence>
<dbReference type="PRINTS" id="PR00385">
    <property type="entry name" value="P450"/>
</dbReference>
<dbReference type="Proteomes" id="UP000286716">
    <property type="component" value="Unassembled WGS sequence"/>
</dbReference>
<keyword evidence="13" id="KW-1185">Reference proteome</keyword>
<feature type="compositionally biased region" description="Pro residues" evidence="11">
    <location>
        <begin position="22"/>
        <end position="35"/>
    </location>
</feature>
<evidence type="ECO:0000256" key="5">
    <source>
        <dbReference type="ARBA" id="ARBA00022723"/>
    </source>
</evidence>
<evidence type="ECO:0000313" key="13">
    <source>
        <dbReference type="Proteomes" id="UP000286716"/>
    </source>
</evidence>
<dbReference type="Gene3D" id="1.10.630.10">
    <property type="entry name" value="Cytochrome P450"/>
    <property type="match status" value="1"/>
</dbReference>
<organism evidence="12 13">
    <name type="scientific">Amycolatopsis balhimycina DSM 5908</name>
    <dbReference type="NCBI Taxonomy" id="1081091"/>
    <lineage>
        <taxon>Bacteria</taxon>
        <taxon>Bacillati</taxon>
        <taxon>Actinomycetota</taxon>
        <taxon>Actinomycetes</taxon>
        <taxon>Pseudonocardiales</taxon>
        <taxon>Pseudonocardiaceae</taxon>
        <taxon>Amycolatopsis</taxon>
    </lineage>
</organism>
<evidence type="ECO:0000256" key="8">
    <source>
        <dbReference type="ARBA" id="ARBA00023033"/>
    </source>
</evidence>
<dbReference type="InterPro" id="IPR001128">
    <property type="entry name" value="Cyt_P450"/>
</dbReference>
<dbReference type="GO" id="GO:0016705">
    <property type="term" value="F:oxidoreductase activity, acting on paired donors, with incorporation or reduction of molecular oxygen"/>
    <property type="evidence" value="ECO:0007669"/>
    <property type="project" value="InterPro"/>
</dbReference>
<sequence length="423" mass="45869">MPDDRAHASDTPAAALALEGLPPYPFPNPTALEPPPEWERLRSQCPVARIELASGDEALLLTRYDDVRAMLSDPRFSRQLDADDASRVSDSEDGGVFSRPSAAAGEAADTDEPVASMLGGPGHRRWRQLVGKAFTVKRVQALRPGMEQLAEQLITEMVEAGAPADIGPALGFPLPVFVICDLLGVPRDDRDRFARWSDTMLNMTRFTQDEIDRSGREFSEYMTELVAAKRSAPGDDLLSDLAADMSAIELVMTGQGLLIAGHETTANMIGKMVAMLLADREHRWERLLADPSLVPSAVEEALRFDANPGFGMPRYISEETVVGGTTVPRGTTVVCSMAAGNRDLDAFDGAGDMDLARRPNPHLAFGVGPHSCVGQQLARVELQTVLEVLLRRLPTLELVGDAADLRARQGLIVGGIDRVLVRW</sequence>
<evidence type="ECO:0000256" key="2">
    <source>
        <dbReference type="ARBA" id="ARBA00004660"/>
    </source>
</evidence>
<feature type="compositionally biased region" description="Low complexity" evidence="11">
    <location>
        <begin position="12"/>
        <end position="21"/>
    </location>
</feature>
<dbReference type="EMBL" id="QHHU01000001">
    <property type="protein sequence ID" value="RSM50801.1"/>
    <property type="molecule type" value="Genomic_DNA"/>
</dbReference>
<dbReference type="InterPro" id="IPR036396">
    <property type="entry name" value="Cyt_P450_sf"/>
</dbReference>
<comment type="function">
    <text evidence="9">Involved in the coupling of aromatic side chains of the heptapeptide of vancomycin.</text>
</comment>
<dbReference type="Pfam" id="PF00067">
    <property type="entry name" value="p450"/>
    <property type="match status" value="1"/>
</dbReference>
<dbReference type="SUPFAM" id="SSF48264">
    <property type="entry name" value="Cytochrome P450"/>
    <property type="match status" value="1"/>
</dbReference>
<keyword evidence="7 10" id="KW-0408">Iron</keyword>
<feature type="compositionally biased region" description="Basic and acidic residues" evidence="11">
    <location>
        <begin position="79"/>
        <end position="90"/>
    </location>
</feature>
<comment type="pathway">
    <text evidence="2">Antibiotic biosynthesis; vancomycin biosynthesis.</text>
</comment>
<feature type="region of interest" description="Disordered" evidence="11">
    <location>
        <begin position="1"/>
        <end position="38"/>
    </location>
</feature>
<keyword evidence="8 10" id="KW-0503">Monooxygenase</keyword>
<dbReference type="PANTHER" id="PTHR46696:SF5">
    <property type="entry name" value="CYTOCHROME P450 BJ-1"/>
    <property type="match status" value="1"/>
</dbReference>
<reference evidence="12 13" key="1">
    <citation type="submission" date="2018-05" db="EMBL/GenBank/DDBJ databases">
        <title>Evolution of GPA BGCs.</title>
        <authorList>
            <person name="Waglechner N."/>
            <person name="Wright G.D."/>
        </authorList>
    </citation>
    <scope>NUCLEOTIDE SEQUENCE [LARGE SCALE GENOMIC DNA]</scope>
    <source>
        <strain evidence="12 13">DSM 5908</strain>
    </source>
</reference>
<evidence type="ECO:0000313" key="12">
    <source>
        <dbReference type="EMBL" id="RSM50801.1"/>
    </source>
</evidence>
<evidence type="ECO:0000256" key="3">
    <source>
        <dbReference type="ARBA" id="ARBA00010617"/>
    </source>
</evidence>
<keyword evidence="6 10" id="KW-0560">Oxidoreductase</keyword>
<accession>A0A428X658</accession>
<dbReference type="PANTHER" id="PTHR46696">
    <property type="entry name" value="P450, PUTATIVE (EUROFUNG)-RELATED"/>
    <property type="match status" value="1"/>
</dbReference>
<evidence type="ECO:0000256" key="9">
    <source>
        <dbReference type="ARBA" id="ARBA00055433"/>
    </source>
</evidence>
<keyword evidence="5 10" id="KW-0479">Metal-binding</keyword>
<dbReference type="RefSeq" id="WP_020646376.1">
    <property type="nucleotide sequence ID" value="NZ_QHHU01000001.1"/>
</dbReference>
<keyword evidence="4 10" id="KW-0349">Heme</keyword>
<comment type="cofactor">
    <cofactor evidence="1">
        <name>heme</name>
        <dbReference type="ChEBI" id="CHEBI:30413"/>
    </cofactor>
</comment>
<dbReference type="OrthoDB" id="3218463at2"/>
<dbReference type="PROSITE" id="PS00086">
    <property type="entry name" value="CYTOCHROME_P450"/>
    <property type="match status" value="1"/>
</dbReference>
<dbReference type="GO" id="GO:0004497">
    <property type="term" value="F:monooxygenase activity"/>
    <property type="evidence" value="ECO:0007669"/>
    <property type="project" value="UniProtKB-KW"/>
</dbReference>
<dbReference type="InterPro" id="IPR017972">
    <property type="entry name" value="Cyt_P450_CS"/>
</dbReference>
<evidence type="ECO:0000256" key="1">
    <source>
        <dbReference type="ARBA" id="ARBA00001971"/>
    </source>
</evidence>
<evidence type="ECO:0000256" key="4">
    <source>
        <dbReference type="ARBA" id="ARBA00022617"/>
    </source>
</evidence>
<feature type="region of interest" description="Disordered" evidence="11">
    <location>
        <begin position="79"/>
        <end position="114"/>
    </location>
</feature>
<dbReference type="PRINTS" id="PR00359">
    <property type="entry name" value="BP450"/>
</dbReference>
<dbReference type="GO" id="GO:0020037">
    <property type="term" value="F:heme binding"/>
    <property type="evidence" value="ECO:0007669"/>
    <property type="project" value="InterPro"/>
</dbReference>
<dbReference type="CDD" id="cd11031">
    <property type="entry name" value="Cyp158A-like"/>
    <property type="match status" value="1"/>
</dbReference>